<protein>
    <recommendedName>
        <fullName evidence="7">B9 domain-containing protein 1</fullName>
    </recommendedName>
</protein>
<dbReference type="Pfam" id="PF07162">
    <property type="entry name" value="B9-C2"/>
    <property type="match status" value="1"/>
</dbReference>
<dbReference type="GO" id="GO:0036038">
    <property type="term" value="C:MKS complex"/>
    <property type="evidence" value="ECO:0007669"/>
    <property type="project" value="TreeGrafter"/>
</dbReference>
<dbReference type="PANTHER" id="PTHR12968">
    <property type="entry name" value="B9 DOMAIN-CONTAINING"/>
    <property type="match status" value="1"/>
</dbReference>
<evidence type="ECO:0000256" key="5">
    <source>
        <dbReference type="ARBA" id="ARBA00023273"/>
    </source>
</evidence>
<comment type="similarity">
    <text evidence="6">Belongs to the B9D family.</text>
</comment>
<dbReference type="OrthoDB" id="431939at2759"/>
<evidence type="ECO:0000256" key="1">
    <source>
        <dbReference type="ARBA" id="ARBA00004120"/>
    </source>
</evidence>
<keyword evidence="4" id="KW-0206">Cytoskeleton</keyword>
<dbReference type="STRING" id="37653.A0A0L8I7H7"/>
<dbReference type="PROSITE" id="PS51381">
    <property type="entry name" value="C2_B9"/>
    <property type="match status" value="1"/>
</dbReference>
<dbReference type="EMBL" id="KQ416315">
    <property type="protein sequence ID" value="KOF97417.1"/>
    <property type="molecule type" value="Genomic_DNA"/>
</dbReference>
<dbReference type="KEGG" id="obi:106882485"/>
<keyword evidence="2" id="KW-0963">Cytoplasm</keyword>
<organism evidence="8">
    <name type="scientific">Octopus bimaculoides</name>
    <name type="common">California two-spotted octopus</name>
    <dbReference type="NCBI Taxonomy" id="37653"/>
    <lineage>
        <taxon>Eukaryota</taxon>
        <taxon>Metazoa</taxon>
        <taxon>Spiralia</taxon>
        <taxon>Lophotrochozoa</taxon>
        <taxon>Mollusca</taxon>
        <taxon>Cephalopoda</taxon>
        <taxon>Coleoidea</taxon>
        <taxon>Octopodiformes</taxon>
        <taxon>Octopoda</taxon>
        <taxon>Incirrata</taxon>
        <taxon>Octopodidae</taxon>
        <taxon>Octopus</taxon>
    </lineage>
</organism>
<dbReference type="PANTHER" id="PTHR12968:SF1">
    <property type="entry name" value="B9 DOMAIN-CONTAINING PROTEIN 1"/>
    <property type="match status" value="1"/>
</dbReference>
<evidence type="ECO:0000256" key="6">
    <source>
        <dbReference type="ARBA" id="ARBA00038411"/>
    </source>
</evidence>
<reference evidence="8" key="1">
    <citation type="submission" date="2015-07" db="EMBL/GenBank/DDBJ databases">
        <title>MeaNS - Measles Nucleotide Surveillance Program.</title>
        <authorList>
            <person name="Tran T."/>
            <person name="Druce J."/>
        </authorList>
    </citation>
    <scope>NUCLEOTIDE SEQUENCE</scope>
    <source>
        <strain evidence="8">UCB-OBI-ISO-001</strain>
        <tissue evidence="8">Gonad</tissue>
    </source>
</reference>
<evidence type="ECO:0000313" key="8">
    <source>
        <dbReference type="EMBL" id="KOF97417.1"/>
    </source>
</evidence>
<sequence>MASSSVFLLNINGQIESGEFPEFDDIYCRHCFVYGDDWIITAGLEEGITQVTKKSPDRRQIHVWNFPLNITFKSTNPFGWPRIVVHAYGLDTFGNDVVRGYGMCHVPIIPGR</sequence>
<evidence type="ECO:0000256" key="3">
    <source>
        <dbReference type="ARBA" id="ARBA00022794"/>
    </source>
</evidence>
<proteinExistence type="inferred from homology"/>
<name>A0A0L8I7H7_OCTBM</name>
<keyword evidence="5" id="KW-0966">Cell projection</keyword>
<evidence type="ECO:0000256" key="7">
    <source>
        <dbReference type="ARBA" id="ARBA00039274"/>
    </source>
</evidence>
<dbReference type="AlphaFoldDB" id="A0A0L8I7H7"/>
<accession>A0A0L8I7H7</accession>
<gene>
    <name evidence="8" type="ORF">OCBIM_22029654mg</name>
</gene>
<evidence type="ECO:0000256" key="2">
    <source>
        <dbReference type="ARBA" id="ARBA00022490"/>
    </source>
</evidence>
<dbReference type="GO" id="GO:0060271">
    <property type="term" value="P:cilium assembly"/>
    <property type="evidence" value="ECO:0007669"/>
    <property type="project" value="TreeGrafter"/>
</dbReference>
<comment type="subcellular location">
    <subcellularLocation>
        <location evidence="1">Cytoplasm</location>
        <location evidence="1">Cytoskeleton</location>
        <location evidence="1">Cilium basal body</location>
    </subcellularLocation>
</comment>
<evidence type="ECO:0000256" key="4">
    <source>
        <dbReference type="ARBA" id="ARBA00023212"/>
    </source>
</evidence>
<dbReference type="InterPro" id="IPR010796">
    <property type="entry name" value="C2_B9-type_dom"/>
</dbReference>
<keyword evidence="3" id="KW-0970">Cilium biogenesis/degradation</keyword>